<evidence type="ECO:0000256" key="1">
    <source>
        <dbReference type="SAM" id="MobiDB-lite"/>
    </source>
</evidence>
<feature type="region of interest" description="Disordered" evidence="1">
    <location>
        <begin position="347"/>
        <end position="366"/>
    </location>
</feature>
<feature type="transmembrane region" description="Helical" evidence="2">
    <location>
        <begin position="441"/>
        <end position="462"/>
    </location>
</feature>
<feature type="transmembrane region" description="Helical" evidence="2">
    <location>
        <begin position="184"/>
        <end position="204"/>
    </location>
</feature>
<dbReference type="STRING" id="4572.M7ZQ99"/>
<dbReference type="Pfam" id="PF13968">
    <property type="entry name" value="DUF4220"/>
    <property type="match status" value="1"/>
</dbReference>
<keyword evidence="2" id="KW-1133">Transmembrane helix</keyword>
<dbReference type="InterPro" id="IPR007658">
    <property type="entry name" value="DUF594"/>
</dbReference>
<feature type="compositionally biased region" description="Basic and acidic residues" evidence="1">
    <location>
        <begin position="638"/>
        <end position="653"/>
    </location>
</feature>
<organism evidence="3">
    <name type="scientific">Triticum urartu</name>
    <name type="common">Red wild einkorn</name>
    <name type="synonym">Crithodium urartu</name>
    <dbReference type="NCBI Taxonomy" id="4572"/>
    <lineage>
        <taxon>Eukaryota</taxon>
        <taxon>Viridiplantae</taxon>
        <taxon>Streptophyta</taxon>
        <taxon>Embryophyta</taxon>
        <taxon>Tracheophyta</taxon>
        <taxon>Spermatophyta</taxon>
        <taxon>Magnoliopsida</taxon>
        <taxon>Liliopsida</taxon>
        <taxon>Poales</taxon>
        <taxon>Poaceae</taxon>
        <taxon>BOP clade</taxon>
        <taxon>Pooideae</taxon>
        <taxon>Triticodae</taxon>
        <taxon>Triticeae</taxon>
        <taxon>Triticinae</taxon>
        <taxon>Triticum</taxon>
    </lineage>
</organism>
<feature type="region of interest" description="Disordered" evidence="1">
    <location>
        <begin position="638"/>
        <end position="698"/>
    </location>
</feature>
<sequence length="873" mass="95997">MRATWNPTQQDAAEILDMRFNGNTRGDYIRVRVRLDVQKPLKKIVSVSGNGVHDEKSKKIGPWLYADALNRPREHQFARAPGGSLVGRGKPVDVMNQAGMCTMKEHIDAVTSRNKNEAGLINVDSTVRKRLHMDGDGTNVASTAEVAPDQMLRILVLGSLGLQWFLLLAAPMRKYTIPRVFRTCIWLAYISSDALAIYALATLFNRHARGSNCGGGEQSSVLEVLWAPVLLIHLGGQQEMTGYEIEDNELWTRHTVTLVSQVAVALYAFCKSWRSSSDWKLLAAAVLLFVVGVLSFSEKPLALNRAKIKRLAAVSAWVQGTKKPSKWRKRVNKFFLFEESNCFTGMPTQSSVGGGEEGAGGKKEQKPPVVALTEADKVLMVLSDMSLLAAAKDLVSRNKAGKVEDVLPPLPVAEKALPRWLRSAFAFIYTRATVVVTPLYLLYHLLVVPVLHMAALALFAASDKQPYRRADVKITYIILCLTAALDVLAVFIRQLLYRLMSMTKVPALCETVPGYNLVDAALREGDKSIGWIYKCARRMGFNCKGGCLSCRPQLGQLYKKVAQTVIADLVDAQDRDLASYRILDSHNWALSKELQGHCGEEIKESLSVSFDRSVLLWHMASDLCFRCIDGAALVDDGGKQEGEGGGAEEKVEGVEAEAAAAAAEEEAVEEQEQEEGGGGGGGGGEIEQEEEERKSRDPALQLHIKCTVAISNYMAHLLNFNPEMLLTGSRHHLISEAVEELKSSSLSKNKDELSQKDVNELIAGILDRDTSSSTSQEVFHILEACKLAKELLEIRDPTARWMLMYRVWLGMLCYSASMCRGYLHAKSLGEGGEFLSFVWLVLSLKGAKSLADKLQMPPEASDTAKSNAPPPVT</sequence>
<feature type="transmembrane region" description="Helical" evidence="2">
    <location>
        <begin position="474"/>
        <end position="496"/>
    </location>
</feature>
<feature type="compositionally biased region" description="Acidic residues" evidence="1">
    <location>
        <begin position="663"/>
        <end position="675"/>
    </location>
</feature>
<dbReference type="EMBL" id="KD233124">
    <property type="protein sequence ID" value="EMS50249.1"/>
    <property type="molecule type" value="Genomic_DNA"/>
</dbReference>
<keyword evidence="2" id="KW-0472">Membrane</keyword>
<feature type="compositionally biased region" description="Gly residues" evidence="1">
    <location>
        <begin position="676"/>
        <end position="685"/>
    </location>
</feature>
<dbReference type="AlphaFoldDB" id="M7ZQ99"/>
<reference evidence="3" key="1">
    <citation type="journal article" date="2013" name="Nature">
        <title>Draft genome of the wheat A-genome progenitor Triticum urartu.</title>
        <authorList>
            <person name="Ling H.Q."/>
            <person name="Zhao S."/>
            <person name="Liu D."/>
            <person name="Wang J."/>
            <person name="Sun H."/>
            <person name="Zhang C."/>
            <person name="Fan H."/>
            <person name="Li D."/>
            <person name="Dong L."/>
            <person name="Tao Y."/>
            <person name="Gao C."/>
            <person name="Wu H."/>
            <person name="Li Y."/>
            <person name="Cui Y."/>
            <person name="Guo X."/>
            <person name="Zheng S."/>
            <person name="Wang B."/>
            <person name="Yu K."/>
            <person name="Liang Q."/>
            <person name="Yang W."/>
            <person name="Lou X."/>
            <person name="Chen J."/>
            <person name="Feng M."/>
            <person name="Jian J."/>
            <person name="Zhang X."/>
            <person name="Luo G."/>
            <person name="Jiang Y."/>
            <person name="Liu J."/>
            <person name="Wang Z."/>
            <person name="Sha Y."/>
            <person name="Zhang B."/>
            <person name="Wu H."/>
            <person name="Tang D."/>
            <person name="Shen Q."/>
            <person name="Xue P."/>
            <person name="Zou S."/>
            <person name="Wang X."/>
            <person name="Liu X."/>
            <person name="Wang F."/>
            <person name="Yang Y."/>
            <person name="An X."/>
            <person name="Dong Z."/>
            <person name="Zhang K."/>
            <person name="Zhang X."/>
            <person name="Luo M.C."/>
            <person name="Dvorak J."/>
            <person name="Tong Y."/>
            <person name="Wang J."/>
            <person name="Yang H."/>
            <person name="Li Z."/>
            <person name="Wang D."/>
            <person name="Zhang A."/>
            <person name="Wang J."/>
        </authorList>
    </citation>
    <scope>NUCLEOTIDE SEQUENCE</scope>
</reference>
<feature type="transmembrane region" description="Helical" evidence="2">
    <location>
        <begin position="281"/>
        <end position="297"/>
    </location>
</feature>
<dbReference type="InterPro" id="IPR025315">
    <property type="entry name" value="DUF4220"/>
</dbReference>
<keyword evidence="2" id="KW-0812">Transmembrane</keyword>
<name>M7ZQ99_TRIUA</name>
<dbReference type="OMA" id="YKSWPNS"/>
<protein>
    <submittedName>
        <fullName evidence="3">Uncharacterized protein</fullName>
    </submittedName>
</protein>
<gene>
    <name evidence="3" type="ORF">TRIUR3_11377</name>
</gene>
<dbReference type="Pfam" id="PF04578">
    <property type="entry name" value="DUF594"/>
    <property type="match status" value="1"/>
</dbReference>
<evidence type="ECO:0000313" key="3">
    <source>
        <dbReference type="EMBL" id="EMS50249.1"/>
    </source>
</evidence>
<dbReference type="PANTHER" id="PTHR31325">
    <property type="entry name" value="OS01G0798800 PROTEIN-RELATED"/>
    <property type="match status" value="1"/>
</dbReference>
<proteinExistence type="predicted"/>
<dbReference type="eggNOG" id="ENOG502R428">
    <property type="taxonomic scope" value="Eukaryota"/>
</dbReference>
<feature type="transmembrane region" description="Helical" evidence="2">
    <location>
        <begin position="151"/>
        <end position="172"/>
    </location>
</feature>
<accession>M7ZQ99</accession>
<evidence type="ECO:0000256" key="2">
    <source>
        <dbReference type="SAM" id="Phobius"/>
    </source>
</evidence>